<sequence>MVRDKQKKTHWRGHADEQAAGNSLETRQDTFLRHTNNTLAVHLIPRPPSLPLLLPSASTFTTTSSSLTSRPPTPLKAAAATEAAEEPPVVITR</sequence>
<proteinExistence type="predicted"/>
<evidence type="ECO:0000256" key="1">
    <source>
        <dbReference type="SAM" id="MobiDB-lite"/>
    </source>
</evidence>
<dbReference type="EMBL" id="VSRR010045707">
    <property type="protein sequence ID" value="MPC77372.1"/>
    <property type="molecule type" value="Genomic_DNA"/>
</dbReference>
<dbReference type="Proteomes" id="UP000324222">
    <property type="component" value="Unassembled WGS sequence"/>
</dbReference>
<dbReference type="AlphaFoldDB" id="A0A5B7I0X6"/>
<comment type="caution">
    <text evidence="2">The sequence shown here is derived from an EMBL/GenBank/DDBJ whole genome shotgun (WGS) entry which is preliminary data.</text>
</comment>
<name>A0A5B7I0X6_PORTR</name>
<organism evidence="2 3">
    <name type="scientific">Portunus trituberculatus</name>
    <name type="common">Swimming crab</name>
    <name type="synonym">Neptunus trituberculatus</name>
    <dbReference type="NCBI Taxonomy" id="210409"/>
    <lineage>
        <taxon>Eukaryota</taxon>
        <taxon>Metazoa</taxon>
        <taxon>Ecdysozoa</taxon>
        <taxon>Arthropoda</taxon>
        <taxon>Crustacea</taxon>
        <taxon>Multicrustacea</taxon>
        <taxon>Malacostraca</taxon>
        <taxon>Eumalacostraca</taxon>
        <taxon>Eucarida</taxon>
        <taxon>Decapoda</taxon>
        <taxon>Pleocyemata</taxon>
        <taxon>Brachyura</taxon>
        <taxon>Eubrachyura</taxon>
        <taxon>Portunoidea</taxon>
        <taxon>Portunidae</taxon>
        <taxon>Portuninae</taxon>
        <taxon>Portunus</taxon>
    </lineage>
</organism>
<feature type="compositionally biased region" description="Basic residues" evidence="1">
    <location>
        <begin position="1"/>
        <end position="12"/>
    </location>
</feature>
<feature type="region of interest" description="Disordered" evidence="1">
    <location>
        <begin position="60"/>
        <end position="93"/>
    </location>
</feature>
<evidence type="ECO:0000313" key="3">
    <source>
        <dbReference type="Proteomes" id="UP000324222"/>
    </source>
</evidence>
<protein>
    <submittedName>
        <fullName evidence="2">Uncharacterized protein</fullName>
    </submittedName>
</protein>
<feature type="region of interest" description="Disordered" evidence="1">
    <location>
        <begin position="1"/>
        <end position="26"/>
    </location>
</feature>
<evidence type="ECO:0000313" key="2">
    <source>
        <dbReference type="EMBL" id="MPC77372.1"/>
    </source>
</evidence>
<keyword evidence="3" id="KW-1185">Reference proteome</keyword>
<gene>
    <name evidence="2" type="ORF">E2C01_071824</name>
</gene>
<reference evidence="2 3" key="1">
    <citation type="submission" date="2019-05" db="EMBL/GenBank/DDBJ databases">
        <title>Another draft genome of Portunus trituberculatus and its Hox gene families provides insights of decapod evolution.</title>
        <authorList>
            <person name="Jeong J.-H."/>
            <person name="Song I."/>
            <person name="Kim S."/>
            <person name="Choi T."/>
            <person name="Kim D."/>
            <person name="Ryu S."/>
            <person name="Kim W."/>
        </authorList>
    </citation>
    <scope>NUCLEOTIDE SEQUENCE [LARGE SCALE GENOMIC DNA]</scope>
    <source>
        <tissue evidence="2">Muscle</tissue>
    </source>
</reference>
<accession>A0A5B7I0X6</accession>